<dbReference type="EMBL" id="QSIO01000001">
    <property type="protein sequence ID" value="RHC95936.1"/>
    <property type="molecule type" value="Genomic_DNA"/>
</dbReference>
<accession>A0A414CLL1</accession>
<keyword evidence="1" id="KW-0472">Membrane</keyword>
<evidence type="ECO:0000313" key="2">
    <source>
        <dbReference type="EMBL" id="RHC95936.1"/>
    </source>
</evidence>
<feature type="transmembrane region" description="Helical" evidence="1">
    <location>
        <begin position="26"/>
        <end position="46"/>
    </location>
</feature>
<evidence type="ECO:0000256" key="1">
    <source>
        <dbReference type="SAM" id="Phobius"/>
    </source>
</evidence>
<keyword evidence="2" id="KW-0449">Lipoprotein</keyword>
<gene>
    <name evidence="2" type="ORF">DW820_02075</name>
</gene>
<organism evidence="2 3">
    <name type="scientific">Streptococcus parasanguinis</name>
    <dbReference type="NCBI Taxonomy" id="1318"/>
    <lineage>
        <taxon>Bacteria</taxon>
        <taxon>Bacillati</taxon>
        <taxon>Bacillota</taxon>
        <taxon>Bacilli</taxon>
        <taxon>Lactobacillales</taxon>
        <taxon>Streptococcaceae</taxon>
        <taxon>Streptococcus</taxon>
    </lineage>
</organism>
<proteinExistence type="predicted"/>
<keyword evidence="1" id="KW-0812">Transmembrane</keyword>
<name>A0A414CLL1_STRPA</name>
<keyword evidence="1" id="KW-1133">Transmembrane helix</keyword>
<dbReference type="Proteomes" id="UP000285773">
    <property type="component" value="Unassembled WGS sequence"/>
</dbReference>
<reference evidence="2 3" key="1">
    <citation type="submission" date="2018-08" db="EMBL/GenBank/DDBJ databases">
        <title>A genome reference for cultivated species of the human gut microbiota.</title>
        <authorList>
            <person name="Zou Y."/>
            <person name="Xue W."/>
            <person name="Luo G."/>
        </authorList>
    </citation>
    <scope>NUCLEOTIDE SEQUENCE [LARGE SCALE GENOMIC DNA]</scope>
    <source>
        <strain evidence="2 3">AM33-3BH</strain>
    </source>
</reference>
<protein>
    <submittedName>
        <fullName evidence="2">Lipoprotein BUG3</fullName>
    </submittedName>
</protein>
<evidence type="ECO:0000313" key="3">
    <source>
        <dbReference type="Proteomes" id="UP000285773"/>
    </source>
</evidence>
<dbReference type="AlphaFoldDB" id="A0A414CLL1"/>
<comment type="caution">
    <text evidence="2">The sequence shown here is derived from an EMBL/GenBank/DDBJ whole genome shotgun (WGS) entry which is preliminary data.</text>
</comment>
<sequence length="163" mass="18508">MIRPLDNERCNRGITFKRNKIMRKQINNLMIALAFVSTLGCLVGCVKQEREKSRQAQTGTSSTKKEDKETIKQKQLTYLKEHEQEIVDFVKAQNPKVESVQIYWDETEWGVAGNGTPQGGDEMILIFGGFDKNPESSWRVDVVVEDGKINLKTMSLGQNLSID</sequence>